<dbReference type="CDD" id="cd04103">
    <property type="entry name" value="Centaurin_gamma"/>
    <property type="match status" value="1"/>
</dbReference>
<gene>
    <name evidence="3" type="ORF">CTOB1V02_LOCUS14735</name>
</gene>
<dbReference type="EMBL" id="OB683076">
    <property type="protein sequence ID" value="CAD7236920.1"/>
    <property type="molecule type" value="Genomic_DNA"/>
</dbReference>
<dbReference type="AlphaFoldDB" id="A0A7R8WRQ2"/>
<dbReference type="GO" id="GO:0008270">
    <property type="term" value="F:zinc ion binding"/>
    <property type="evidence" value="ECO:0007669"/>
    <property type="project" value="UniProtKB-KW"/>
</dbReference>
<dbReference type="PROSITE" id="PS51421">
    <property type="entry name" value="RAS"/>
    <property type="match status" value="1"/>
</dbReference>
<feature type="region of interest" description="Disordered" evidence="2">
    <location>
        <begin position="210"/>
        <end position="250"/>
    </location>
</feature>
<protein>
    <submittedName>
        <fullName evidence="3">Uncharacterized protein</fullName>
    </submittedName>
</protein>
<dbReference type="Pfam" id="PF00071">
    <property type="entry name" value="Ras"/>
    <property type="match status" value="1"/>
</dbReference>
<dbReference type="PROSITE" id="PS51419">
    <property type="entry name" value="RAB"/>
    <property type="match status" value="1"/>
</dbReference>
<dbReference type="InterPro" id="IPR001806">
    <property type="entry name" value="Small_GTPase"/>
</dbReference>
<dbReference type="SUPFAM" id="SSF52540">
    <property type="entry name" value="P-loop containing nucleoside triphosphate hydrolases"/>
    <property type="match status" value="1"/>
</dbReference>
<dbReference type="SMART" id="SM00175">
    <property type="entry name" value="RAB"/>
    <property type="match status" value="1"/>
</dbReference>
<feature type="compositionally biased region" description="Polar residues" evidence="2">
    <location>
        <begin position="210"/>
        <end position="219"/>
    </location>
</feature>
<dbReference type="OrthoDB" id="6136903at2759"/>
<dbReference type="SMART" id="SM00174">
    <property type="entry name" value="RHO"/>
    <property type="match status" value="1"/>
</dbReference>
<feature type="non-terminal residue" evidence="3">
    <location>
        <position position="250"/>
    </location>
</feature>
<dbReference type="PRINTS" id="PR00449">
    <property type="entry name" value="RASTRNSFRMNG"/>
</dbReference>
<proteinExistence type="predicted"/>
<dbReference type="InterPro" id="IPR027417">
    <property type="entry name" value="P-loop_NTPase"/>
</dbReference>
<keyword evidence="1" id="KW-0862">Zinc</keyword>
<dbReference type="PANTHER" id="PTHR45819:SF5">
    <property type="entry name" value="CENTAURIN-GAMMA-1A"/>
    <property type="match status" value="1"/>
</dbReference>
<dbReference type="GO" id="GO:0005525">
    <property type="term" value="F:GTP binding"/>
    <property type="evidence" value="ECO:0007669"/>
    <property type="project" value="InterPro"/>
</dbReference>
<dbReference type="Gene3D" id="3.40.50.300">
    <property type="entry name" value="P-loop containing nucleotide triphosphate hydrolases"/>
    <property type="match status" value="1"/>
</dbReference>
<name>A0A7R8WRQ2_9CRUS</name>
<dbReference type="SMART" id="SM00173">
    <property type="entry name" value="RAS"/>
    <property type="match status" value="1"/>
</dbReference>
<keyword evidence="1" id="KW-0863">Zinc-finger</keyword>
<evidence type="ECO:0000256" key="1">
    <source>
        <dbReference type="ARBA" id="ARBA00022771"/>
    </source>
</evidence>
<accession>A0A7R8WRQ2</accession>
<dbReference type="InterPro" id="IPR051282">
    <property type="entry name" value="Arf-GAP_GTPase_ANK_PH"/>
</dbReference>
<evidence type="ECO:0000313" key="3">
    <source>
        <dbReference type="EMBL" id="CAD7236920.1"/>
    </source>
</evidence>
<feature type="compositionally biased region" description="Basic and acidic residues" evidence="2">
    <location>
        <begin position="241"/>
        <end position="250"/>
    </location>
</feature>
<feature type="non-terminal residue" evidence="3">
    <location>
        <position position="1"/>
    </location>
</feature>
<dbReference type="GO" id="GO:0005096">
    <property type="term" value="F:GTPase activator activity"/>
    <property type="evidence" value="ECO:0007669"/>
    <property type="project" value="TreeGrafter"/>
</dbReference>
<evidence type="ECO:0000256" key="2">
    <source>
        <dbReference type="SAM" id="MobiDB-lite"/>
    </source>
</evidence>
<sequence>FRDSFADAFVNSQEWTLSRQVPDLRIGVVGSLHSGKSALVHRYLTGTYLQEESPEGGRFKKEIVIDGQSYLLLIRDEGGPPEQQFSQWVDAVVFVFSAENQTSFNAIYSCYAKLASYRDIREIPLILVGTQDAISESNPRIVDDAMGRKMAMELKRCQYIETCATYGLNVEKVFLEACQRIIHQRLNGSSRPMTPVRSMGSLPIGLVSPSPANNVAMSNQRSPSPQQPPFPLGTPTGGRPSDIDRKLMPP</sequence>
<dbReference type="GO" id="GO:0003924">
    <property type="term" value="F:GTPase activity"/>
    <property type="evidence" value="ECO:0007669"/>
    <property type="project" value="InterPro"/>
</dbReference>
<keyword evidence="1" id="KW-0479">Metal-binding</keyword>
<reference evidence="3" key="1">
    <citation type="submission" date="2020-11" db="EMBL/GenBank/DDBJ databases">
        <authorList>
            <person name="Tran Van P."/>
        </authorList>
    </citation>
    <scope>NUCLEOTIDE SEQUENCE</scope>
</reference>
<dbReference type="PANTHER" id="PTHR45819">
    <property type="entry name" value="CENTAURIN-GAMMA-1A"/>
    <property type="match status" value="1"/>
</dbReference>
<organism evidence="3">
    <name type="scientific">Cyprideis torosa</name>
    <dbReference type="NCBI Taxonomy" id="163714"/>
    <lineage>
        <taxon>Eukaryota</taxon>
        <taxon>Metazoa</taxon>
        <taxon>Ecdysozoa</taxon>
        <taxon>Arthropoda</taxon>
        <taxon>Crustacea</taxon>
        <taxon>Oligostraca</taxon>
        <taxon>Ostracoda</taxon>
        <taxon>Podocopa</taxon>
        <taxon>Podocopida</taxon>
        <taxon>Cytherocopina</taxon>
        <taxon>Cytheroidea</taxon>
        <taxon>Cytherideidae</taxon>
        <taxon>Cyprideis</taxon>
    </lineage>
</organism>
<dbReference type="FunFam" id="3.40.50.300:FF:000178">
    <property type="entry name" value="Arf-GAP with GTPase, ANK repeat and PH domain-containing protein 1"/>
    <property type="match status" value="1"/>
</dbReference>